<name>A0A9W8WIR1_9HYPO</name>
<comment type="caution">
    <text evidence="2">The sequence shown here is derived from an EMBL/GenBank/DDBJ whole genome shotgun (WGS) entry which is preliminary data.</text>
</comment>
<evidence type="ECO:0000313" key="2">
    <source>
        <dbReference type="EMBL" id="KAJ4326696.1"/>
    </source>
</evidence>
<organism evidence="2 3">
    <name type="scientific">Fusarium piperis</name>
    <dbReference type="NCBI Taxonomy" id="1435070"/>
    <lineage>
        <taxon>Eukaryota</taxon>
        <taxon>Fungi</taxon>
        <taxon>Dikarya</taxon>
        <taxon>Ascomycota</taxon>
        <taxon>Pezizomycotina</taxon>
        <taxon>Sordariomycetes</taxon>
        <taxon>Hypocreomycetidae</taxon>
        <taxon>Hypocreales</taxon>
        <taxon>Nectriaceae</taxon>
        <taxon>Fusarium</taxon>
        <taxon>Fusarium solani species complex</taxon>
    </lineage>
</organism>
<dbReference type="CDD" id="cd22851">
    <property type="entry name" value="SMN_N"/>
    <property type="match status" value="1"/>
</dbReference>
<dbReference type="Proteomes" id="UP001140502">
    <property type="component" value="Unassembled WGS sequence"/>
</dbReference>
<dbReference type="EMBL" id="JAPEUR010000038">
    <property type="protein sequence ID" value="KAJ4326696.1"/>
    <property type="molecule type" value="Genomic_DNA"/>
</dbReference>
<dbReference type="Pfam" id="PF20636">
    <property type="entry name" value="SMN_G2-BD"/>
    <property type="match status" value="1"/>
</dbReference>
<proteinExistence type="predicted"/>
<protein>
    <recommendedName>
        <fullName evidence="1">Survival Motor Neuron Gemin2-binding domain-containing protein</fullName>
    </recommendedName>
</protein>
<keyword evidence="3" id="KW-1185">Reference proteome</keyword>
<evidence type="ECO:0000313" key="3">
    <source>
        <dbReference type="Proteomes" id="UP001140502"/>
    </source>
</evidence>
<reference evidence="2" key="1">
    <citation type="submission" date="2022-10" db="EMBL/GenBank/DDBJ databases">
        <title>Tapping the CABI collections for fungal endophytes: first genome assemblies for Collariella, Neodidymelliopsis, Ascochyta clinopodiicola, Didymella pomorum, Didymosphaeria variabile, Neocosmospora piperis and Neocucurbitaria cava.</title>
        <authorList>
            <person name="Hill R."/>
        </authorList>
    </citation>
    <scope>NUCLEOTIDE SEQUENCE</scope>
    <source>
        <strain evidence="2">IMI 366586</strain>
    </source>
</reference>
<gene>
    <name evidence="2" type="ORF">N0V84_002922</name>
</gene>
<evidence type="ECO:0000259" key="1">
    <source>
        <dbReference type="Pfam" id="PF20636"/>
    </source>
</evidence>
<sequence>MATKQENLTHEELWDDSALIDSWNEALEEYKVGKTDEIDECWLTSGYQKYHSIHARGGSVRELESKSHHQLLRKKLGMKM</sequence>
<feature type="domain" description="Survival Motor Neuron Gemin2-binding" evidence="1">
    <location>
        <begin position="11"/>
        <end position="31"/>
    </location>
</feature>
<dbReference type="OrthoDB" id="197400at2759"/>
<dbReference type="AlphaFoldDB" id="A0A9W8WIR1"/>
<dbReference type="InterPro" id="IPR049481">
    <property type="entry name" value="SMN_G2-BD"/>
</dbReference>
<accession>A0A9W8WIR1</accession>